<dbReference type="PANTHER" id="PTHR45527">
    <property type="entry name" value="NONRIBOSOMAL PEPTIDE SYNTHETASE"/>
    <property type="match status" value="1"/>
</dbReference>
<comment type="caution">
    <text evidence="2">The sequence shown here is derived from an EMBL/GenBank/DDBJ whole genome shotgun (WGS) entry which is preliminary data.</text>
</comment>
<dbReference type="RefSeq" id="WP_177008059.1">
    <property type="nucleotide sequence ID" value="NZ_JACAQH010000071.1"/>
</dbReference>
<sequence length="86" mass="9243">AFASNPAFDASTLDVWAPLLNGGAVVVVDQDTLLSREAFATLLHEQSVSVLWMTAGLFHQYAEGLLPVFPQLRYLIVGGDVLDPSV</sequence>
<proteinExistence type="predicted"/>
<name>A0A7Y8AT13_PSETO</name>
<reference evidence="2 3" key="1">
    <citation type="submission" date="2020-04" db="EMBL/GenBank/DDBJ databases">
        <title>Molecular characterization of pseudomonads from Agaricus bisporus reveal novel blotch 2 pathogens in Western Europe.</title>
        <authorList>
            <person name="Taparia T."/>
            <person name="Krijger M."/>
            <person name="Haynes E."/>
            <person name="Elpinstone J.G."/>
            <person name="Noble R."/>
            <person name="Van Der Wolf J."/>
        </authorList>
    </citation>
    <scope>NUCLEOTIDE SEQUENCE [LARGE SCALE GENOMIC DNA]</scope>
    <source>
        <strain evidence="2 3">IPO3746</strain>
    </source>
</reference>
<dbReference type="AlphaFoldDB" id="A0A7Y8AT13"/>
<dbReference type="Proteomes" id="UP000549134">
    <property type="component" value="Unassembled WGS sequence"/>
</dbReference>
<dbReference type="EMBL" id="JACAQK010000033">
    <property type="protein sequence ID" value="NWD39839.1"/>
    <property type="molecule type" value="Genomic_DNA"/>
</dbReference>
<dbReference type="GO" id="GO:0043041">
    <property type="term" value="P:amino acid activation for nonribosomal peptide biosynthetic process"/>
    <property type="evidence" value="ECO:0007669"/>
    <property type="project" value="TreeGrafter"/>
</dbReference>
<feature type="domain" description="AMP-dependent synthetase/ligase" evidence="1">
    <location>
        <begin position="5"/>
        <end position="86"/>
    </location>
</feature>
<gene>
    <name evidence="2" type="ORF">HX787_28665</name>
</gene>
<evidence type="ECO:0000313" key="2">
    <source>
        <dbReference type="EMBL" id="NWD39839.1"/>
    </source>
</evidence>
<accession>A0A7Y8AT13</accession>
<dbReference type="Gene3D" id="3.40.50.980">
    <property type="match status" value="1"/>
</dbReference>
<dbReference type="SUPFAM" id="SSF56801">
    <property type="entry name" value="Acetyl-CoA synthetase-like"/>
    <property type="match status" value="1"/>
</dbReference>
<dbReference type="Pfam" id="PF00501">
    <property type="entry name" value="AMP-binding"/>
    <property type="match status" value="1"/>
</dbReference>
<feature type="non-terminal residue" evidence="2">
    <location>
        <position position="1"/>
    </location>
</feature>
<protein>
    <recommendedName>
        <fullName evidence="1">AMP-dependent synthetase/ligase domain-containing protein</fullName>
    </recommendedName>
</protein>
<evidence type="ECO:0000313" key="3">
    <source>
        <dbReference type="Proteomes" id="UP000549134"/>
    </source>
</evidence>
<dbReference type="GO" id="GO:0005829">
    <property type="term" value="C:cytosol"/>
    <property type="evidence" value="ECO:0007669"/>
    <property type="project" value="TreeGrafter"/>
</dbReference>
<feature type="non-terminal residue" evidence="2">
    <location>
        <position position="86"/>
    </location>
</feature>
<organism evidence="2 3">
    <name type="scientific">Pseudomonas tolaasii</name>
    <dbReference type="NCBI Taxonomy" id="29442"/>
    <lineage>
        <taxon>Bacteria</taxon>
        <taxon>Pseudomonadati</taxon>
        <taxon>Pseudomonadota</taxon>
        <taxon>Gammaproteobacteria</taxon>
        <taxon>Pseudomonadales</taxon>
        <taxon>Pseudomonadaceae</taxon>
        <taxon>Pseudomonas</taxon>
    </lineage>
</organism>
<dbReference type="GO" id="GO:0031177">
    <property type="term" value="F:phosphopantetheine binding"/>
    <property type="evidence" value="ECO:0007669"/>
    <property type="project" value="TreeGrafter"/>
</dbReference>
<dbReference type="GO" id="GO:0044550">
    <property type="term" value="P:secondary metabolite biosynthetic process"/>
    <property type="evidence" value="ECO:0007669"/>
    <property type="project" value="TreeGrafter"/>
</dbReference>
<dbReference type="InterPro" id="IPR000873">
    <property type="entry name" value="AMP-dep_synth/lig_dom"/>
</dbReference>
<evidence type="ECO:0000259" key="1">
    <source>
        <dbReference type="Pfam" id="PF00501"/>
    </source>
</evidence>
<dbReference type="PANTHER" id="PTHR45527:SF1">
    <property type="entry name" value="FATTY ACID SYNTHASE"/>
    <property type="match status" value="1"/>
</dbReference>